<feature type="region of interest" description="Disordered" evidence="1">
    <location>
        <begin position="1"/>
        <end position="31"/>
    </location>
</feature>
<feature type="transmembrane region" description="Helical" evidence="2">
    <location>
        <begin position="270"/>
        <end position="297"/>
    </location>
</feature>
<evidence type="ECO:0000313" key="5">
    <source>
        <dbReference type="Proteomes" id="UP000241203"/>
    </source>
</evidence>
<keyword evidence="2" id="KW-0812">Transmembrane</keyword>
<feature type="transmembrane region" description="Helical" evidence="2">
    <location>
        <begin position="309"/>
        <end position="331"/>
    </location>
</feature>
<dbReference type="RefSeq" id="WP_106562253.1">
    <property type="nucleotide sequence ID" value="NZ_PYAU01000001.1"/>
</dbReference>
<reference evidence="3 5" key="1">
    <citation type="submission" date="2018-03" db="EMBL/GenBank/DDBJ databases">
        <title>Genomic Encyclopedia of Archaeal and Bacterial Type Strains, Phase II (KMG-II): from individual species to whole genera.</title>
        <authorList>
            <person name="Goeker M."/>
        </authorList>
    </citation>
    <scope>NUCLEOTIDE SEQUENCE [LARGE SCALE GENOMIC DNA]</scope>
    <source>
        <strain evidence="3 5">DSM 21548</strain>
    </source>
</reference>
<protein>
    <submittedName>
        <fullName evidence="3">Uncharacterized protein</fullName>
    </submittedName>
</protein>
<comment type="caution">
    <text evidence="3">The sequence shown here is derived from an EMBL/GenBank/DDBJ whole genome shotgun (WGS) entry which is preliminary data.</text>
</comment>
<name>A0A2P8GSZ1_9MICO</name>
<feature type="transmembrane region" description="Helical" evidence="2">
    <location>
        <begin position="243"/>
        <end position="264"/>
    </location>
</feature>
<evidence type="ECO:0000313" key="3">
    <source>
        <dbReference type="EMBL" id="PSL37062.1"/>
    </source>
</evidence>
<proteinExistence type="predicted"/>
<gene>
    <name evidence="3" type="ORF">CLV49_0668</name>
    <name evidence="4" type="ORF">ELQ93_17260</name>
</gene>
<dbReference type="EMBL" id="PYAU01000001">
    <property type="protein sequence ID" value="PSL37062.1"/>
    <property type="molecule type" value="Genomic_DNA"/>
</dbReference>
<dbReference type="AlphaFoldDB" id="A0A2P8GSZ1"/>
<evidence type="ECO:0000256" key="1">
    <source>
        <dbReference type="SAM" id="MobiDB-lite"/>
    </source>
</evidence>
<dbReference type="Proteomes" id="UP000241203">
    <property type="component" value="Unassembled WGS sequence"/>
</dbReference>
<evidence type="ECO:0000313" key="6">
    <source>
        <dbReference type="Proteomes" id="UP000268291"/>
    </source>
</evidence>
<keyword evidence="2" id="KW-1133">Transmembrane helix</keyword>
<evidence type="ECO:0000313" key="4">
    <source>
        <dbReference type="EMBL" id="RUQ82031.1"/>
    </source>
</evidence>
<sequence>MASDEVEPTGAVPDENGRVAAASGADEPRADLPDGWWQHVLPAYMPAGAWKPHVDGESSLTAPVAPGSWMPPVSSFHALRPGSSLATESGEPVVPTLAALASATTIPGLAHGTSVDLSALDDAVPELAGMTASVPGGASALEQVRAATEERGTLSEGVPDAVSSAVRAYDPATFDRAQSAIARYASEGGTANAFADATRAAGIPTDATPRQAAQRVRQLATGTQRPVVPTSILERHRAQVSRLVTTSAVLAGIVVVTIFVFLNLDDESAGFIGLGLIAVGLVQAGFFVWAIVLAVRGRVLRIPVGGARPLYALLLLSLCSPVPVFILRTVLEVFA</sequence>
<dbReference type="Proteomes" id="UP000268291">
    <property type="component" value="Unassembled WGS sequence"/>
</dbReference>
<evidence type="ECO:0000256" key="2">
    <source>
        <dbReference type="SAM" id="Phobius"/>
    </source>
</evidence>
<keyword evidence="6" id="KW-1185">Reference proteome</keyword>
<keyword evidence="2" id="KW-0472">Membrane</keyword>
<organism evidence="3 5">
    <name type="scientific">Labedella gwakjiensis</name>
    <dbReference type="NCBI Taxonomy" id="390269"/>
    <lineage>
        <taxon>Bacteria</taxon>
        <taxon>Bacillati</taxon>
        <taxon>Actinomycetota</taxon>
        <taxon>Actinomycetes</taxon>
        <taxon>Micrococcales</taxon>
        <taxon>Microbacteriaceae</taxon>
        <taxon>Labedella</taxon>
    </lineage>
</organism>
<reference evidence="4 6" key="2">
    <citation type="submission" date="2018-12" db="EMBL/GenBank/DDBJ databases">
        <authorList>
            <person name="hu s."/>
            <person name="Xu Y."/>
            <person name="Xu B."/>
            <person name="Li F."/>
        </authorList>
    </citation>
    <scope>NUCLEOTIDE SEQUENCE [LARGE SCALE GENOMIC DNA]</scope>
    <source>
        <strain evidence="4 6">KSW2-17</strain>
    </source>
</reference>
<accession>A0A2P8GSZ1</accession>
<dbReference type="EMBL" id="RZGY01000004">
    <property type="protein sequence ID" value="RUQ82031.1"/>
    <property type="molecule type" value="Genomic_DNA"/>
</dbReference>